<feature type="compositionally biased region" description="Low complexity" evidence="1">
    <location>
        <begin position="106"/>
        <end position="122"/>
    </location>
</feature>
<evidence type="ECO:0000256" key="1">
    <source>
        <dbReference type="SAM" id="MobiDB-lite"/>
    </source>
</evidence>
<dbReference type="EMBL" id="GG745334">
    <property type="protein sequence ID" value="KNE59514.1"/>
    <property type="molecule type" value="Genomic_DNA"/>
</dbReference>
<dbReference type="VEuPathDB" id="FungiDB:AMAG_03785"/>
<proteinExistence type="predicted"/>
<dbReference type="Proteomes" id="UP000054350">
    <property type="component" value="Unassembled WGS sequence"/>
</dbReference>
<feature type="compositionally biased region" description="Low complexity" evidence="1">
    <location>
        <begin position="77"/>
        <end position="93"/>
    </location>
</feature>
<dbReference type="AlphaFoldDB" id="A0A0L0SAU2"/>
<gene>
    <name evidence="2" type="ORF">AMAG_03785</name>
</gene>
<organism evidence="2 3">
    <name type="scientific">Allomyces macrogynus (strain ATCC 38327)</name>
    <name type="common">Allomyces javanicus var. macrogynus</name>
    <dbReference type="NCBI Taxonomy" id="578462"/>
    <lineage>
        <taxon>Eukaryota</taxon>
        <taxon>Fungi</taxon>
        <taxon>Fungi incertae sedis</taxon>
        <taxon>Blastocladiomycota</taxon>
        <taxon>Blastocladiomycetes</taxon>
        <taxon>Blastocladiales</taxon>
        <taxon>Blastocladiaceae</taxon>
        <taxon>Allomyces</taxon>
    </lineage>
</organism>
<name>A0A0L0SAU2_ALLM3</name>
<reference evidence="2 3" key="1">
    <citation type="submission" date="2009-11" db="EMBL/GenBank/DDBJ databases">
        <title>Annotation of Allomyces macrogynus ATCC 38327.</title>
        <authorList>
            <consortium name="The Broad Institute Genome Sequencing Platform"/>
            <person name="Russ C."/>
            <person name="Cuomo C."/>
            <person name="Burger G."/>
            <person name="Gray M.W."/>
            <person name="Holland P.W.H."/>
            <person name="King N."/>
            <person name="Lang F.B.F."/>
            <person name="Roger A.J."/>
            <person name="Ruiz-Trillo I."/>
            <person name="Young S.K."/>
            <person name="Zeng Q."/>
            <person name="Gargeya S."/>
            <person name="Fitzgerald M."/>
            <person name="Haas B."/>
            <person name="Abouelleil A."/>
            <person name="Alvarado L."/>
            <person name="Arachchi H.M."/>
            <person name="Berlin A."/>
            <person name="Chapman S.B."/>
            <person name="Gearin G."/>
            <person name="Goldberg J."/>
            <person name="Griggs A."/>
            <person name="Gujja S."/>
            <person name="Hansen M."/>
            <person name="Heiman D."/>
            <person name="Howarth C."/>
            <person name="Larimer J."/>
            <person name="Lui A."/>
            <person name="MacDonald P.J.P."/>
            <person name="McCowen C."/>
            <person name="Montmayeur A."/>
            <person name="Murphy C."/>
            <person name="Neiman D."/>
            <person name="Pearson M."/>
            <person name="Priest M."/>
            <person name="Roberts A."/>
            <person name="Saif S."/>
            <person name="Shea T."/>
            <person name="Sisk P."/>
            <person name="Stolte C."/>
            <person name="Sykes S."/>
            <person name="Wortman J."/>
            <person name="Nusbaum C."/>
            <person name="Birren B."/>
        </authorList>
    </citation>
    <scope>NUCLEOTIDE SEQUENCE [LARGE SCALE GENOMIC DNA]</scope>
    <source>
        <strain evidence="2 3">ATCC 38327</strain>
    </source>
</reference>
<accession>A0A0L0SAU2</accession>
<evidence type="ECO:0000313" key="2">
    <source>
        <dbReference type="EMBL" id="KNE59514.1"/>
    </source>
</evidence>
<keyword evidence="3" id="KW-1185">Reference proteome</keyword>
<protein>
    <submittedName>
        <fullName evidence="2">Uncharacterized protein</fullName>
    </submittedName>
</protein>
<reference evidence="3" key="2">
    <citation type="submission" date="2009-11" db="EMBL/GenBank/DDBJ databases">
        <title>The Genome Sequence of Allomyces macrogynus strain ATCC 38327.</title>
        <authorList>
            <consortium name="The Broad Institute Genome Sequencing Platform"/>
            <person name="Russ C."/>
            <person name="Cuomo C."/>
            <person name="Shea T."/>
            <person name="Young S.K."/>
            <person name="Zeng Q."/>
            <person name="Koehrsen M."/>
            <person name="Haas B."/>
            <person name="Borodovsky M."/>
            <person name="Guigo R."/>
            <person name="Alvarado L."/>
            <person name="Berlin A."/>
            <person name="Borenstein D."/>
            <person name="Chen Z."/>
            <person name="Engels R."/>
            <person name="Freedman E."/>
            <person name="Gellesch M."/>
            <person name="Goldberg J."/>
            <person name="Griggs A."/>
            <person name="Gujja S."/>
            <person name="Heiman D."/>
            <person name="Hepburn T."/>
            <person name="Howarth C."/>
            <person name="Jen D."/>
            <person name="Larson L."/>
            <person name="Lewis B."/>
            <person name="Mehta T."/>
            <person name="Park D."/>
            <person name="Pearson M."/>
            <person name="Roberts A."/>
            <person name="Saif S."/>
            <person name="Shenoy N."/>
            <person name="Sisk P."/>
            <person name="Stolte C."/>
            <person name="Sykes S."/>
            <person name="Walk T."/>
            <person name="White J."/>
            <person name="Yandava C."/>
            <person name="Burger G."/>
            <person name="Gray M.W."/>
            <person name="Holland P.W.H."/>
            <person name="King N."/>
            <person name="Lang F.B.F."/>
            <person name="Roger A.J."/>
            <person name="Ruiz-Trillo I."/>
            <person name="Lander E."/>
            <person name="Nusbaum C."/>
        </authorList>
    </citation>
    <scope>NUCLEOTIDE SEQUENCE [LARGE SCALE GENOMIC DNA]</scope>
    <source>
        <strain evidence="3">ATCC 38327</strain>
    </source>
</reference>
<evidence type="ECO:0000313" key="3">
    <source>
        <dbReference type="Proteomes" id="UP000054350"/>
    </source>
</evidence>
<sequence>MSATAMVTTALPASAAPHLDSPMPPTLATPKPALKRSASAYTPILHEELLATVDESVLSAVLFANTHHPDETDRHLAQSPPRAASLASPLARALQREPSRQVPWTAPGSAHPAGGSSGSSKPVIRTPRRSKPTALNLGSAASPPVPLGRVVAVLVG</sequence>
<feature type="region of interest" description="Disordered" evidence="1">
    <location>
        <begin position="69"/>
        <end position="143"/>
    </location>
</feature>
<feature type="region of interest" description="Disordered" evidence="1">
    <location>
        <begin position="1"/>
        <end position="31"/>
    </location>
</feature>